<gene>
    <name evidence="3" type="ORF">RCC_02176</name>
</gene>
<dbReference type="PANTHER" id="PTHR41814:SF1">
    <property type="entry name" value="CELLULASE"/>
    <property type="match status" value="1"/>
</dbReference>
<keyword evidence="2" id="KW-0732">Signal</keyword>
<evidence type="ECO:0000256" key="2">
    <source>
        <dbReference type="SAM" id="SignalP"/>
    </source>
</evidence>
<dbReference type="SUPFAM" id="SSF48208">
    <property type="entry name" value="Six-hairpin glycosidases"/>
    <property type="match status" value="1"/>
</dbReference>
<dbReference type="Pfam" id="PF07470">
    <property type="entry name" value="Glyco_hydro_88"/>
    <property type="match status" value="1"/>
</dbReference>
<dbReference type="Gene3D" id="1.50.10.10">
    <property type="match status" value="1"/>
</dbReference>
<dbReference type="InterPro" id="IPR008928">
    <property type="entry name" value="6-hairpin_glycosidase_sf"/>
</dbReference>
<keyword evidence="4" id="KW-1185">Reference proteome</keyword>
<feature type="signal peptide" evidence="2">
    <location>
        <begin position="1"/>
        <end position="24"/>
    </location>
</feature>
<dbReference type="InterPro" id="IPR010905">
    <property type="entry name" value="Glyco_hydro_88"/>
</dbReference>
<evidence type="ECO:0000256" key="1">
    <source>
        <dbReference type="ARBA" id="ARBA00022801"/>
    </source>
</evidence>
<protein>
    <recommendedName>
        <fullName evidence="5">Glycosyl hydrolase family 88</fullName>
    </recommendedName>
</protein>
<evidence type="ECO:0000313" key="3">
    <source>
        <dbReference type="EMBL" id="CZT16334.1"/>
    </source>
</evidence>
<dbReference type="AlphaFoldDB" id="A0A2D3V1J4"/>
<dbReference type="OrthoDB" id="4138492at2759"/>
<dbReference type="GeneID" id="35597398"/>
<keyword evidence="1" id="KW-0378">Hydrolase</keyword>
<feature type="chain" id="PRO_5013548117" description="Glycosyl hydrolase family 88" evidence="2">
    <location>
        <begin position="25"/>
        <end position="392"/>
    </location>
</feature>
<dbReference type="PANTHER" id="PTHR41814">
    <property type="entry name" value="EXPRESSED PROTEIN"/>
    <property type="match status" value="1"/>
</dbReference>
<dbReference type="RefSeq" id="XP_023623227.1">
    <property type="nucleotide sequence ID" value="XM_023767459.1"/>
</dbReference>
<organism evidence="3 4">
    <name type="scientific">Ramularia collo-cygni</name>
    <dbReference type="NCBI Taxonomy" id="112498"/>
    <lineage>
        <taxon>Eukaryota</taxon>
        <taxon>Fungi</taxon>
        <taxon>Dikarya</taxon>
        <taxon>Ascomycota</taxon>
        <taxon>Pezizomycotina</taxon>
        <taxon>Dothideomycetes</taxon>
        <taxon>Dothideomycetidae</taxon>
        <taxon>Mycosphaerellales</taxon>
        <taxon>Mycosphaerellaceae</taxon>
        <taxon>Ramularia</taxon>
    </lineage>
</organism>
<dbReference type="InterPro" id="IPR012341">
    <property type="entry name" value="6hp_glycosidase-like_sf"/>
</dbReference>
<evidence type="ECO:0000313" key="4">
    <source>
        <dbReference type="Proteomes" id="UP000225277"/>
    </source>
</evidence>
<dbReference type="Proteomes" id="UP000225277">
    <property type="component" value="Unassembled WGS sequence"/>
</dbReference>
<sequence length="392" mass="42208">MFATPQRGPACISFLSFLFSTTLADSGSPCCSRDAGFDPVEAADLAKSLSSHSWEYGTAAEALLELYNPELSVFSRNAFPNASLPVVPLIADVPALEYVKPHIRLGSTTLIDGDGASGDPASLGNFALLIGQSEEAYLDAAKNQLNHFSDVPRWPNGAISQRDNTAELWADFMYMAPPFMAYAGPAFNDGGSLQSAIEQCGLYREVLSSNSNSGDVSSGAWHHIIGPETQDTGLWSTGNGWAAMGMARVLATLLHWHPTETGPDFSQTRKDLFEWIGEILRGAMSSPKDDGLLRNYLNDDSWFGETSGTALLTATVYRTVVTAEMMDWAKANMRAVAAHVDDNGLASPAVNPLGWGDRTPYTQGSPEGQSFLVLLYSAWRDCIEAGICSENL</sequence>
<evidence type="ECO:0008006" key="5">
    <source>
        <dbReference type="Google" id="ProtNLM"/>
    </source>
</evidence>
<proteinExistence type="predicted"/>
<reference evidence="3 4" key="1">
    <citation type="submission" date="2016-03" db="EMBL/GenBank/DDBJ databases">
        <authorList>
            <person name="Ploux O."/>
        </authorList>
    </citation>
    <scope>NUCLEOTIDE SEQUENCE [LARGE SCALE GENOMIC DNA]</scope>
    <source>
        <strain evidence="3 4">URUG2</strain>
    </source>
</reference>
<dbReference type="GO" id="GO:0016787">
    <property type="term" value="F:hydrolase activity"/>
    <property type="evidence" value="ECO:0007669"/>
    <property type="project" value="UniProtKB-KW"/>
</dbReference>
<name>A0A2D3V1J4_9PEZI</name>
<dbReference type="EMBL" id="FJUY01000002">
    <property type="protein sequence ID" value="CZT16334.1"/>
    <property type="molecule type" value="Genomic_DNA"/>
</dbReference>
<dbReference type="GO" id="GO:0005975">
    <property type="term" value="P:carbohydrate metabolic process"/>
    <property type="evidence" value="ECO:0007669"/>
    <property type="project" value="InterPro"/>
</dbReference>
<accession>A0A2D3V1J4</accession>